<comment type="catalytic activity">
    <reaction evidence="5">
        <text>a 1,2-diacyl-sn-glycero-3-phospho-(1D-myo-inositol) + ATP = a 1,2-diacyl-sn-glycero-3-phospho-(1D-myo-inositol 4-phosphate) + ADP + H(+)</text>
        <dbReference type="Rhea" id="RHEA:19877"/>
        <dbReference type="ChEBI" id="CHEBI:15378"/>
        <dbReference type="ChEBI" id="CHEBI:30616"/>
        <dbReference type="ChEBI" id="CHEBI:57880"/>
        <dbReference type="ChEBI" id="CHEBI:58178"/>
        <dbReference type="ChEBI" id="CHEBI:456216"/>
        <dbReference type="EC" id="2.7.1.67"/>
    </reaction>
    <physiologicalReaction direction="left-to-right" evidence="5">
        <dbReference type="Rhea" id="RHEA:19878"/>
    </physiologicalReaction>
</comment>
<keyword evidence="4" id="KW-0418">Kinase</keyword>
<evidence type="ECO:0000256" key="4">
    <source>
        <dbReference type="ARBA" id="ARBA00022777"/>
    </source>
</evidence>
<dbReference type="Gene3D" id="1.10.1070.11">
    <property type="entry name" value="Phosphatidylinositol 3-/4-kinase, catalytic domain"/>
    <property type="match status" value="1"/>
</dbReference>
<evidence type="ECO:0000256" key="6">
    <source>
        <dbReference type="ARBA" id="ARBA00037860"/>
    </source>
</evidence>
<dbReference type="EMBL" id="CAJGYM010000002">
    <property type="protein sequence ID" value="CAD6185268.1"/>
    <property type="molecule type" value="Genomic_DNA"/>
</dbReference>
<organism evidence="10 11">
    <name type="scientific">Caenorhabditis auriculariae</name>
    <dbReference type="NCBI Taxonomy" id="2777116"/>
    <lineage>
        <taxon>Eukaryota</taxon>
        <taxon>Metazoa</taxon>
        <taxon>Ecdysozoa</taxon>
        <taxon>Nematoda</taxon>
        <taxon>Chromadorea</taxon>
        <taxon>Rhabditida</taxon>
        <taxon>Rhabditina</taxon>
        <taxon>Rhabditomorpha</taxon>
        <taxon>Rhabditoidea</taxon>
        <taxon>Rhabditidae</taxon>
        <taxon>Peloderinae</taxon>
        <taxon>Caenorhabditis</taxon>
    </lineage>
</organism>
<dbReference type="Pfam" id="PF00454">
    <property type="entry name" value="PI3_PI4_kinase"/>
    <property type="match status" value="1"/>
</dbReference>
<dbReference type="SUPFAM" id="SSF56112">
    <property type="entry name" value="Protein kinase-like (PK-like)"/>
    <property type="match status" value="1"/>
</dbReference>
<dbReference type="InterPro" id="IPR000403">
    <property type="entry name" value="PI3/4_kinase_cat_dom"/>
</dbReference>
<comment type="caution">
    <text evidence="10">The sequence shown here is derived from an EMBL/GenBank/DDBJ whole genome shotgun (WGS) entry which is preliminary data.</text>
</comment>
<evidence type="ECO:0000256" key="7">
    <source>
        <dbReference type="ARBA" id="ARBA00039877"/>
    </source>
</evidence>
<dbReference type="CDD" id="cd05168">
    <property type="entry name" value="PI4Kc_III_beta"/>
    <property type="match status" value="1"/>
</dbReference>
<comment type="subcellular location">
    <subcellularLocation>
        <location evidence="1">Mitochondrion outer membrane</location>
        <topology evidence="1">Peripheral membrane protein</topology>
    </subcellularLocation>
    <subcellularLocation>
        <location evidence="6">Rough endoplasmic reticulum membrane</location>
        <topology evidence="6">Peripheral membrane protein</topology>
    </subcellularLocation>
</comment>
<dbReference type="SMART" id="SM00146">
    <property type="entry name" value="PI3Kc"/>
    <property type="match status" value="1"/>
</dbReference>
<evidence type="ECO:0000256" key="2">
    <source>
        <dbReference type="ARBA" id="ARBA00012169"/>
    </source>
</evidence>
<keyword evidence="3" id="KW-0808">Transferase</keyword>
<evidence type="ECO:0000313" key="11">
    <source>
        <dbReference type="Proteomes" id="UP000835052"/>
    </source>
</evidence>
<evidence type="ECO:0000313" key="10">
    <source>
        <dbReference type="EMBL" id="CAD6185268.1"/>
    </source>
</evidence>
<sequence>MENTPITCRHSERGICTRCSLSHTFAISKAEEKRMQGKSSVPANEASSNLPREASPNEEVVRIFPINSQSDDENENTPYSADIRSDIYQPIQIQVLNNQDEGPISVTLPLSEPPNWLMRMFESSLFDAPMAVQYLFMTSEKPVLSYLGKRLLGLPEKELDFFLPQLINMYIHKMDVASTIHAYIEMRCKKCVHFSLLCVWLIERFTNAPPAISFGHSQMLRKMILDEFVNDLKCSSKTSETEFNSLERKISTLSPVHSASHPMLTELDSTKGMPRKNQTTSLSPEKFLDLALHIDSSNRLSHVGGMQSASVMTVQSRFISWLTYIGAKLCDEIGKEAKMVRLKHEIAILNLELPAKCWIPFSNDHFAIRIPPEECCVLNSKDKAPYILYVEVMRGPANQLMNKDSQIISKIKNSVNPDASFTEALDQTGEYLRNLRMRNDPEDPSAAALSEPWMDKKQRIRNGSPYGSLPEWDVIPVIVKTGDDLAQELFAYQLLCTFKQIWEDEGVPLRVRPYKIVVTSPNSGMIEPIIDACSLHQIKRSQVSAIPGKISLLSYFIRMFGQVGRDRFIIAQKKFIESCAAYSLICYFLQLKDRHNGNILIDSEGHLIHIDFGFLLSSSPKNLGFEMSPFKLTTELIEVMGGLDSDMFLYFKSLLLRGLITARKHHERIVTLADIMSTGSNMPCFRLGADTVRALRLRFHISYTDEQLTSLVSDMVESSRDSITTRLYDNFQYYTNGIL</sequence>
<dbReference type="InterPro" id="IPR015433">
    <property type="entry name" value="PI3/4_kinase"/>
</dbReference>
<dbReference type="InterPro" id="IPR049160">
    <property type="entry name" value="PI4KB-PIK1_PIK"/>
</dbReference>
<dbReference type="Pfam" id="PF21245">
    <property type="entry name" value="PI4KB-PIK1_PIK"/>
    <property type="match status" value="1"/>
</dbReference>
<evidence type="ECO:0000256" key="1">
    <source>
        <dbReference type="ARBA" id="ARBA00004450"/>
    </source>
</evidence>
<gene>
    <name evidence="10" type="ORF">CAUJ_LOCUS1187</name>
</gene>
<evidence type="ECO:0000256" key="8">
    <source>
        <dbReference type="SAM" id="MobiDB-lite"/>
    </source>
</evidence>
<dbReference type="GO" id="GO:0004430">
    <property type="term" value="F:1-phosphatidylinositol 4-kinase activity"/>
    <property type="evidence" value="ECO:0007669"/>
    <property type="project" value="UniProtKB-EC"/>
</dbReference>
<dbReference type="GO" id="GO:0030867">
    <property type="term" value="C:rough endoplasmic reticulum membrane"/>
    <property type="evidence" value="ECO:0007669"/>
    <property type="project" value="UniProtKB-SubCell"/>
</dbReference>
<accession>A0A8S1GR81</accession>
<name>A0A8S1GR81_9PELO</name>
<keyword evidence="11" id="KW-1185">Reference proteome</keyword>
<dbReference type="InterPro" id="IPR057754">
    <property type="entry name" value="PI4-kinase_beta/PIK1_cat"/>
</dbReference>
<evidence type="ECO:0000256" key="5">
    <source>
        <dbReference type="ARBA" id="ARBA00036767"/>
    </source>
</evidence>
<feature type="compositionally biased region" description="Polar residues" evidence="8">
    <location>
        <begin position="37"/>
        <end position="50"/>
    </location>
</feature>
<dbReference type="AlphaFoldDB" id="A0A8S1GR81"/>
<dbReference type="GO" id="GO:0046854">
    <property type="term" value="P:phosphatidylinositol phosphate biosynthetic process"/>
    <property type="evidence" value="ECO:0007669"/>
    <property type="project" value="InterPro"/>
</dbReference>
<dbReference type="Gene3D" id="3.30.1010.10">
    <property type="entry name" value="Phosphatidylinositol 3-kinase Catalytic Subunit, Chain A, domain 4"/>
    <property type="match status" value="1"/>
</dbReference>
<dbReference type="PROSITE" id="PS50290">
    <property type="entry name" value="PI3_4_KINASE_3"/>
    <property type="match status" value="1"/>
</dbReference>
<protein>
    <recommendedName>
        <fullName evidence="7">Phosphatidylinositol 4-kinase beta</fullName>
        <ecNumber evidence="2">2.7.1.67</ecNumber>
    </recommendedName>
</protein>
<proteinExistence type="predicted"/>
<dbReference type="OrthoDB" id="10264149at2759"/>
<reference evidence="10" key="1">
    <citation type="submission" date="2020-10" db="EMBL/GenBank/DDBJ databases">
        <authorList>
            <person name="Kikuchi T."/>
        </authorList>
    </citation>
    <scope>NUCLEOTIDE SEQUENCE</scope>
    <source>
        <strain evidence="10">NKZ352</strain>
    </source>
</reference>
<dbReference type="InterPro" id="IPR036940">
    <property type="entry name" value="PI3/4_kinase_cat_sf"/>
</dbReference>
<dbReference type="PANTHER" id="PTHR10048">
    <property type="entry name" value="PHOSPHATIDYLINOSITOL KINASE"/>
    <property type="match status" value="1"/>
</dbReference>
<evidence type="ECO:0000259" key="9">
    <source>
        <dbReference type="PROSITE" id="PS50290"/>
    </source>
</evidence>
<dbReference type="FunFam" id="1.10.1070.11:FF:000016">
    <property type="entry name" value="PIK1p Phosphatidylinositol 4-kinase"/>
    <property type="match status" value="1"/>
</dbReference>
<dbReference type="GO" id="GO:0048015">
    <property type="term" value="P:phosphatidylinositol-mediated signaling"/>
    <property type="evidence" value="ECO:0007669"/>
    <property type="project" value="TreeGrafter"/>
</dbReference>
<feature type="domain" description="PI3K/PI4K catalytic" evidence="9">
    <location>
        <begin position="451"/>
        <end position="724"/>
    </location>
</feature>
<dbReference type="GO" id="GO:0005741">
    <property type="term" value="C:mitochondrial outer membrane"/>
    <property type="evidence" value="ECO:0007669"/>
    <property type="project" value="UniProtKB-SubCell"/>
</dbReference>
<feature type="region of interest" description="Disordered" evidence="8">
    <location>
        <begin position="31"/>
        <end position="59"/>
    </location>
</feature>
<dbReference type="InterPro" id="IPR011009">
    <property type="entry name" value="Kinase-like_dom_sf"/>
</dbReference>
<dbReference type="EC" id="2.7.1.67" evidence="2"/>
<evidence type="ECO:0000256" key="3">
    <source>
        <dbReference type="ARBA" id="ARBA00022679"/>
    </source>
</evidence>
<dbReference type="Proteomes" id="UP000835052">
    <property type="component" value="Unassembled WGS sequence"/>
</dbReference>
<dbReference type="PANTHER" id="PTHR10048:SF22">
    <property type="entry name" value="PHOSPHATIDYLINOSITOL 4-KINASE BETA"/>
    <property type="match status" value="1"/>
</dbReference>